<dbReference type="Gene3D" id="2.60.40.2580">
    <property type="match status" value="1"/>
</dbReference>
<dbReference type="EMBL" id="ABYH01000413">
    <property type="protein sequence ID" value="EEC94469.1"/>
    <property type="molecule type" value="Genomic_DNA"/>
</dbReference>
<dbReference type="PROSITE" id="PS51257">
    <property type="entry name" value="PROKAR_LIPOPROTEIN"/>
    <property type="match status" value="1"/>
</dbReference>
<evidence type="ECO:0000313" key="1">
    <source>
        <dbReference type="EMBL" id="EEC94469.1"/>
    </source>
</evidence>
<accession>B7BGJ3</accession>
<dbReference type="HOGENOM" id="CLU_556482_0_0_10"/>
<dbReference type="AlphaFoldDB" id="B7BGJ3"/>
<proteinExistence type="predicted"/>
<evidence type="ECO:0000313" key="2">
    <source>
        <dbReference type="Proteomes" id="UP000005510"/>
    </source>
</evidence>
<protein>
    <submittedName>
        <fullName evidence="1">Uncharacterized protein</fullName>
    </submittedName>
</protein>
<reference evidence="1 2" key="1">
    <citation type="submission" date="2008-10" db="EMBL/GenBank/DDBJ databases">
        <title>Draft genome sequence of Parabacteroides johnsonii (DSM 18315).</title>
        <authorList>
            <person name="Sudarsanam P."/>
            <person name="Ley R."/>
            <person name="Guruge J."/>
            <person name="Turnbaugh P.J."/>
            <person name="Mahowald M."/>
            <person name="Liep D."/>
            <person name="Gordon J."/>
        </authorList>
    </citation>
    <scope>NUCLEOTIDE SEQUENCE [LARGE SCALE GENOMIC DNA]</scope>
    <source>
        <strain evidence="1 2">DSM 18315</strain>
    </source>
</reference>
<organism evidence="1 2">
    <name type="scientific">Parabacteroides johnsonii DSM 18315</name>
    <dbReference type="NCBI Taxonomy" id="537006"/>
    <lineage>
        <taxon>Bacteria</taxon>
        <taxon>Pseudomonadati</taxon>
        <taxon>Bacteroidota</taxon>
        <taxon>Bacteroidia</taxon>
        <taxon>Bacteroidales</taxon>
        <taxon>Tannerellaceae</taxon>
        <taxon>Parabacteroides</taxon>
    </lineage>
</organism>
<dbReference type="Proteomes" id="UP000005510">
    <property type="component" value="Unassembled WGS sequence"/>
</dbReference>
<reference evidence="1 2" key="2">
    <citation type="submission" date="2008-10" db="EMBL/GenBank/DDBJ databases">
        <authorList>
            <person name="Fulton L."/>
            <person name="Clifton S."/>
            <person name="Fulton B."/>
            <person name="Xu J."/>
            <person name="Minx P."/>
            <person name="Pepin K.H."/>
            <person name="Johnson M."/>
            <person name="Bhonagiri V."/>
            <person name="Nash W.E."/>
            <person name="Mardis E.R."/>
            <person name="Wilson R.K."/>
        </authorList>
    </citation>
    <scope>NUCLEOTIDE SEQUENCE [LARGE SCALE GENOMIC DNA]</scope>
    <source>
        <strain evidence="1 2">DSM 18315</strain>
    </source>
</reference>
<sequence>MKVSTGKIHTIMKTKNIFLTAISALFIFAACTEEKIIDEPGVSGKGDLVIELSPSSVITKAAAEDKGYVYATEEELNVQDCWIFVFDQKNGEYITSEYFAGDNLSEAEHDYVDNPAPNGGSQTYKKGYKVTLTGLDYGTYDFWVVANPTESNEAYKSCQSLDALKEIIEGGDSYQTAFADKANQLVKVGNKLAKFDVTTVASPIQIPLTQLAARVELKVRVDIPRLLVNGYYDYGDLGGKNGIWTKGEVENAFGKKNLKEVDVTEDMLDDVDADGKLLYTYFGHRLTIPTSVKPRVAKGIQLPPLTVKKYSRYSGYLLENITLQVDDIRIKSRLVSSAIVPEDSDSKIFSPLFDKVSTTYLFKFYTYAKDQLDISLHGNLYEAVYETSQEGEITGSWFVNDKEVNGEPQLVAYIRDNKEEIPEDEILKLEGGNGWGSNKMGLLLTNENTWTSVGEVIEGEPTQVSEKKEYSSGSVTLKPKNGFQVGNMYEASALIQSVPATGSLNIVIENIQSGGEINFGFN</sequence>
<gene>
    <name evidence="1" type="ORF">PRABACTJOHN_04191</name>
</gene>
<comment type="caution">
    <text evidence="1">The sequence shown here is derived from an EMBL/GenBank/DDBJ whole genome shotgun (WGS) entry which is preliminary data.</text>
</comment>
<name>B7BGJ3_9BACT</name>